<organism evidence="3 4">
    <name type="scientific">Streptomyces liliiviolaceus</name>
    <dbReference type="NCBI Taxonomy" id="2823109"/>
    <lineage>
        <taxon>Bacteria</taxon>
        <taxon>Bacillati</taxon>
        <taxon>Actinomycetota</taxon>
        <taxon>Actinomycetes</taxon>
        <taxon>Kitasatosporales</taxon>
        <taxon>Streptomycetaceae</taxon>
        <taxon>Streptomyces</taxon>
    </lineage>
</organism>
<dbReference type="PROSITE" id="PS00330">
    <property type="entry name" value="HEMOLYSIN_CALCIUM"/>
    <property type="match status" value="1"/>
</dbReference>
<proteinExistence type="predicted"/>
<dbReference type="Pfam" id="PF00353">
    <property type="entry name" value="HemolysinCabind"/>
    <property type="match status" value="3"/>
</dbReference>
<dbReference type="PRINTS" id="PR00313">
    <property type="entry name" value="CABNDNGRPT"/>
</dbReference>
<sequence>MSYRRGGLRTARALSVLAPIVGIGLAVPLALAGTAGAAESTATAVVNEYGWQLTYTAAPGQANDVAVTQSYNDDRTQYIYVIDDVVPITAGSGCSYPDSADRTKVTCAVENIESQSPYAALEADLGDGNDTGSVENRTDQIFSYNSVELGLGDDKWTSGAGERVDGSSVKGGAGDDVITVGGYGSSLGGDGADTLTATGGGEILQGGAGDDVLRGGAGEQIIKGDDGDDTVYGGAGDDELYGGKGDDIVYGEAGNDRIWGNSGNDKLYGGAGTDTISGGAGTNVIVQD</sequence>
<name>A0A940XQX1_9ACTN</name>
<evidence type="ECO:0000313" key="3">
    <source>
        <dbReference type="EMBL" id="MBQ0848882.1"/>
    </source>
</evidence>
<gene>
    <name evidence="3" type="ORF">J8N05_11765</name>
</gene>
<comment type="subcellular location">
    <subcellularLocation>
        <location evidence="1">Secreted</location>
    </subcellularLocation>
</comment>
<dbReference type="PANTHER" id="PTHR38340">
    <property type="entry name" value="S-LAYER PROTEIN"/>
    <property type="match status" value="1"/>
</dbReference>
<dbReference type="InterPro" id="IPR001343">
    <property type="entry name" value="Hemolysn_Ca-bd"/>
</dbReference>
<dbReference type="GO" id="GO:0005576">
    <property type="term" value="C:extracellular region"/>
    <property type="evidence" value="ECO:0007669"/>
    <property type="project" value="UniProtKB-SubCell"/>
</dbReference>
<protein>
    <submittedName>
        <fullName evidence="3">Calcium-binding protein</fullName>
    </submittedName>
</protein>
<reference evidence="3 4" key="1">
    <citation type="submission" date="2021-04" db="EMBL/GenBank/DDBJ databases">
        <authorList>
            <person name="Tang X."/>
            <person name="Zhou X."/>
            <person name="Chen X."/>
            <person name="Cernava T."/>
            <person name="Zhang C."/>
        </authorList>
    </citation>
    <scope>NUCLEOTIDE SEQUENCE [LARGE SCALE GENOMIC DNA]</scope>
    <source>
        <strain evidence="3 4">BH-SS-21</strain>
    </source>
</reference>
<dbReference type="InterPro" id="IPR011049">
    <property type="entry name" value="Serralysin-like_metalloprot_C"/>
</dbReference>
<comment type="caution">
    <text evidence="3">The sequence shown here is derived from an EMBL/GenBank/DDBJ whole genome shotgun (WGS) entry which is preliminary data.</text>
</comment>
<evidence type="ECO:0000256" key="1">
    <source>
        <dbReference type="ARBA" id="ARBA00004613"/>
    </source>
</evidence>
<dbReference type="Gene3D" id="2.150.10.10">
    <property type="entry name" value="Serralysin-like metalloprotease, C-terminal"/>
    <property type="match status" value="2"/>
</dbReference>
<dbReference type="Proteomes" id="UP000677413">
    <property type="component" value="Unassembled WGS sequence"/>
</dbReference>
<keyword evidence="2" id="KW-0964">Secreted</keyword>
<dbReference type="InterPro" id="IPR050557">
    <property type="entry name" value="RTX_toxin/Mannuronan_C5-epim"/>
</dbReference>
<dbReference type="AlphaFoldDB" id="A0A940XQX1"/>
<dbReference type="PANTHER" id="PTHR38340:SF1">
    <property type="entry name" value="S-LAYER PROTEIN"/>
    <property type="match status" value="1"/>
</dbReference>
<dbReference type="SUPFAM" id="SSF51120">
    <property type="entry name" value="beta-Roll"/>
    <property type="match status" value="1"/>
</dbReference>
<dbReference type="InterPro" id="IPR018511">
    <property type="entry name" value="Hemolysin-typ_Ca-bd_CS"/>
</dbReference>
<dbReference type="GO" id="GO:0005509">
    <property type="term" value="F:calcium ion binding"/>
    <property type="evidence" value="ECO:0007669"/>
    <property type="project" value="InterPro"/>
</dbReference>
<dbReference type="EMBL" id="JAGPYQ010000001">
    <property type="protein sequence ID" value="MBQ0848882.1"/>
    <property type="molecule type" value="Genomic_DNA"/>
</dbReference>
<evidence type="ECO:0000256" key="2">
    <source>
        <dbReference type="ARBA" id="ARBA00022525"/>
    </source>
</evidence>
<evidence type="ECO:0000313" key="4">
    <source>
        <dbReference type="Proteomes" id="UP000677413"/>
    </source>
</evidence>
<accession>A0A940XQX1</accession>
<keyword evidence="4" id="KW-1185">Reference proteome</keyword>